<evidence type="ECO:0000313" key="2">
    <source>
        <dbReference type="Proteomes" id="UP000827092"/>
    </source>
</evidence>
<gene>
    <name evidence="1" type="ORF">JTE90_025762</name>
</gene>
<reference evidence="1 2" key="1">
    <citation type="journal article" date="2022" name="Nat. Ecol. Evol.">
        <title>A masculinizing supergene underlies an exaggerated male reproductive morph in a spider.</title>
        <authorList>
            <person name="Hendrickx F."/>
            <person name="De Corte Z."/>
            <person name="Sonet G."/>
            <person name="Van Belleghem S.M."/>
            <person name="Kostlbacher S."/>
            <person name="Vangestel C."/>
        </authorList>
    </citation>
    <scope>NUCLEOTIDE SEQUENCE [LARGE SCALE GENOMIC DNA]</scope>
    <source>
        <strain evidence="1">W744_W776</strain>
    </source>
</reference>
<name>A0AAV6U5T6_9ARAC</name>
<proteinExistence type="predicted"/>
<dbReference type="AlphaFoldDB" id="A0AAV6U5T6"/>
<accession>A0AAV6U5T6</accession>
<dbReference type="EMBL" id="JAFNEN010000621">
    <property type="protein sequence ID" value="KAG8179535.1"/>
    <property type="molecule type" value="Genomic_DNA"/>
</dbReference>
<organism evidence="1 2">
    <name type="scientific">Oedothorax gibbosus</name>
    <dbReference type="NCBI Taxonomy" id="931172"/>
    <lineage>
        <taxon>Eukaryota</taxon>
        <taxon>Metazoa</taxon>
        <taxon>Ecdysozoa</taxon>
        <taxon>Arthropoda</taxon>
        <taxon>Chelicerata</taxon>
        <taxon>Arachnida</taxon>
        <taxon>Araneae</taxon>
        <taxon>Araneomorphae</taxon>
        <taxon>Entelegynae</taxon>
        <taxon>Araneoidea</taxon>
        <taxon>Linyphiidae</taxon>
        <taxon>Erigoninae</taxon>
        <taxon>Oedothorax</taxon>
    </lineage>
</organism>
<keyword evidence="2" id="KW-1185">Reference proteome</keyword>
<evidence type="ECO:0000313" key="1">
    <source>
        <dbReference type="EMBL" id="KAG8179535.1"/>
    </source>
</evidence>
<protein>
    <submittedName>
        <fullName evidence="1">Uncharacterized protein</fullName>
    </submittedName>
</protein>
<dbReference type="PANTHER" id="PTHR33198">
    <property type="entry name" value="ANK_REP_REGION DOMAIN-CONTAINING PROTEIN-RELATED"/>
    <property type="match status" value="1"/>
</dbReference>
<dbReference type="Proteomes" id="UP000827092">
    <property type="component" value="Unassembled WGS sequence"/>
</dbReference>
<sequence length="242" mass="27470">MELFKPPPEISFTCGNVAENWKRWIQKFNNFMLATEKNEKPDANKIAILLNLLGDEGVKLFNTFKFEKTDTLDEAADYSVVLKKFEDYYAEEEPACEFGEQEESLIRDRVVLGIRNLNLQERLLRETDLSLTKASEFVRAAETSKEQFQSMKGLATSVNAVTINSRKRFQPKDSPAQTTMTARNVVSTIRELSALSTRKSAPSASRRIILLWVADLTTLLAERSKSSILKNTCQMLSCTCHD</sequence>
<comment type="caution">
    <text evidence="1">The sequence shown here is derived from an EMBL/GenBank/DDBJ whole genome shotgun (WGS) entry which is preliminary data.</text>
</comment>